<dbReference type="InterPro" id="IPR001509">
    <property type="entry name" value="Epimerase_deHydtase"/>
</dbReference>
<organism evidence="2 3">
    <name type="scientific">Pedobacter hiemivivus</name>
    <dbReference type="NCBI Taxonomy" id="2530454"/>
    <lineage>
        <taxon>Bacteria</taxon>
        <taxon>Pseudomonadati</taxon>
        <taxon>Bacteroidota</taxon>
        <taxon>Sphingobacteriia</taxon>
        <taxon>Sphingobacteriales</taxon>
        <taxon>Sphingobacteriaceae</taxon>
        <taxon>Pedobacter</taxon>
    </lineage>
</organism>
<accession>A0A4R0NBD3</accession>
<dbReference type="InterPro" id="IPR050177">
    <property type="entry name" value="Lipid_A_modif_metabolic_enz"/>
</dbReference>
<dbReference type="EMBL" id="SJSM01000006">
    <property type="protein sequence ID" value="TCC96232.1"/>
    <property type="molecule type" value="Genomic_DNA"/>
</dbReference>
<evidence type="ECO:0000313" key="3">
    <source>
        <dbReference type="Proteomes" id="UP000291117"/>
    </source>
</evidence>
<dbReference type="Proteomes" id="UP000291117">
    <property type="component" value="Unassembled WGS sequence"/>
</dbReference>
<sequence length="296" mass="33106">MKILLTGATGFVGKNFLSALTDHSISVLSRNELCNPQIGSAEVIIHLAGKAHDLKQTSNPEDYYKVNFELTKKIYDAYLSSGATKFIFFSSVKASADIVPLILKEESRPNPQTDYGKSKLLAEKYIQEQPLPTGKSFYILRPCMIHGPGNKGNLNLLYGVVRKRFPYPLAAFNNRRSFLSIENLNFVVENLINSNIDSGIYNVADDDPLSTNQVIELISKVLGFKAKLWKISPVLIQCIAKIGNVLYLPLNTERLKKLTESFIVSNEKIKRALNIKKFPVSSTEGLFNTIKSFNLK</sequence>
<name>A0A4R0NBD3_9SPHI</name>
<comment type="caution">
    <text evidence="2">The sequence shown here is derived from an EMBL/GenBank/DDBJ whole genome shotgun (WGS) entry which is preliminary data.</text>
</comment>
<dbReference type="Pfam" id="PF01370">
    <property type="entry name" value="Epimerase"/>
    <property type="match status" value="1"/>
</dbReference>
<dbReference type="RefSeq" id="WP_131609255.1">
    <property type="nucleotide sequence ID" value="NZ_SJSM01000006.1"/>
</dbReference>
<gene>
    <name evidence="2" type="ORF">EZ444_12390</name>
</gene>
<protein>
    <submittedName>
        <fullName evidence="2">NAD-dependent epimerase/dehydratase family protein</fullName>
    </submittedName>
</protein>
<dbReference type="AlphaFoldDB" id="A0A4R0NBD3"/>
<dbReference type="PANTHER" id="PTHR43245">
    <property type="entry name" value="BIFUNCTIONAL POLYMYXIN RESISTANCE PROTEIN ARNA"/>
    <property type="match status" value="1"/>
</dbReference>
<dbReference type="OrthoDB" id="329806at2"/>
<feature type="domain" description="NAD-dependent epimerase/dehydratase" evidence="1">
    <location>
        <begin position="3"/>
        <end position="153"/>
    </location>
</feature>
<dbReference type="SUPFAM" id="SSF51735">
    <property type="entry name" value="NAD(P)-binding Rossmann-fold domains"/>
    <property type="match status" value="1"/>
</dbReference>
<proteinExistence type="predicted"/>
<reference evidence="2 3" key="1">
    <citation type="submission" date="2019-02" db="EMBL/GenBank/DDBJ databases">
        <title>Pedobacter sp. RP-3-8 sp. nov., isolated from Arctic soil.</title>
        <authorList>
            <person name="Dahal R.H."/>
        </authorList>
    </citation>
    <scope>NUCLEOTIDE SEQUENCE [LARGE SCALE GENOMIC DNA]</scope>
    <source>
        <strain evidence="2 3">RP-3-8</strain>
    </source>
</reference>
<dbReference type="PANTHER" id="PTHR43245:SF58">
    <property type="entry name" value="BLL5923 PROTEIN"/>
    <property type="match status" value="1"/>
</dbReference>
<evidence type="ECO:0000259" key="1">
    <source>
        <dbReference type="Pfam" id="PF01370"/>
    </source>
</evidence>
<evidence type="ECO:0000313" key="2">
    <source>
        <dbReference type="EMBL" id="TCC96232.1"/>
    </source>
</evidence>
<keyword evidence="3" id="KW-1185">Reference proteome</keyword>
<dbReference type="Gene3D" id="3.40.50.720">
    <property type="entry name" value="NAD(P)-binding Rossmann-like Domain"/>
    <property type="match status" value="1"/>
</dbReference>
<dbReference type="InterPro" id="IPR036291">
    <property type="entry name" value="NAD(P)-bd_dom_sf"/>
</dbReference>